<organism evidence="4 5">
    <name type="scientific">Phlebotomus papatasi</name>
    <name type="common">Sandfly</name>
    <dbReference type="NCBI Taxonomy" id="29031"/>
    <lineage>
        <taxon>Eukaryota</taxon>
        <taxon>Metazoa</taxon>
        <taxon>Ecdysozoa</taxon>
        <taxon>Arthropoda</taxon>
        <taxon>Hexapoda</taxon>
        <taxon>Insecta</taxon>
        <taxon>Pterygota</taxon>
        <taxon>Neoptera</taxon>
        <taxon>Endopterygota</taxon>
        <taxon>Diptera</taxon>
        <taxon>Nematocera</taxon>
        <taxon>Psychodoidea</taxon>
        <taxon>Psychodidae</taxon>
        <taxon>Phlebotomus</taxon>
        <taxon>Phlebotomus</taxon>
    </lineage>
</organism>
<dbReference type="GO" id="GO:0051082">
    <property type="term" value="F:unfolded protein binding"/>
    <property type="evidence" value="ECO:0007669"/>
    <property type="project" value="TreeGrafter"/>
</dbReference>
<proteinExistence type="inferred from homology"/>
<dbReference type="PANTHER" id="PTHR45640:SF13">
    <property type="entry name" value="HEAT SHOCK PROTEIN 22-RELATED"/>
    <property type="match status" value="1"/>
</dbReference>
<dbReference type="InterPro" id="IPR008978">
    <property type="entry name" value="HSP20-like_chaperone"/>
</dbReference>
<reference evidence="4" key="1">
    <citation type="submission" date="2022-08" db="UniProtKB">
        <authorList>
            <consortium name="EnsemblMetazoa"/>
        </authorList>
    </citation>
    <scope>IDENTIFICATION</scope>
    <source>
        <strain evidence="4">Israel</strain>
    </source>
</reference>
<keyword evidence="5" id="KW-1185">Reference proteome</keyword>
<keyword evidence="1" id="KW-0346">Stress response</keyword>
<dbReference type="GO" id="GO:0005737">
    <property type="term" value="C:cytoplasm"/>
    <property type="evidence" value="ECO:0007669"/>
    <property type="project" value="TreeGrafter"/>
</dbReference>
<dbReference type="Pfam" id="PF00011">
    <property type="entry name" value="HSP20"/>
    <property type="match status" value="1"/>
</dbReference>
<evidence type="ECO:0000313" key="5">
    <source>
        <dbReference type="Proteomes" id="UP000092462"/>
    </source>
</evidence>
<dbReference type="VEuPathDB" id="VectorBase:PPAPM1_011087"/>
<dbReference type="SUPFAM" id="SSF49764">
    <property type="entry name" value="HSP20-like chaperones"/>
    <property type="match status" value="1"/>
</dbReference>
<dbReference type="GO" id="GO:0005634">
    <property type="term" value="C:nucleus"/>
    <property type="evidence" value="ECO:0007669"/>
    <property type="project" value="TreeGrafter"/>
</dbReference>
<dbReference type="GO" id="GO:0042026">
    <property type="term" value="P:protein refolding"/>
    <property type="evidence" value="ECO:0007669"/>
    <property type="project" value="TreeGrafter"/>
</dbReference>
<dbReference type="Gene3D" id="2.60.40.790">
    <property type="match status" value="1"/>
</dbReference>
<accession>A0A1B0GMQ2</accession>
<dbReference type="OrthoDB" id="1431247at2759"/>
<comment type="similarity">
    <text evidence="2 3">Belongs to the small heat shock protein (HSP20) family.</text>
</comment>
<dbReference type="RefSeq" id="XP_055698231.1">
    <property type="nucleotide sequence ID" value="XM_055842256.1"/>
</dbReference>
<dbReference type="GeneID" id="129798848"/>
<dbReference type="PROSITE" id="PS01031">
    <property type="entry name" value="SHSP"/>
    <property type="match status" value="1"/>
</dbReference>
<protein>
    <submittedName>
        <fullName evidence="4">Uncharacterized protein</fullName>
    </submittedName>
</protein>
<dbReference type="PRINTS" id="PR00299">
    <property type="entry name" value="ACRYSTALLIN"/>
</dbReference>
<evidence type="ECO:0000313" key="4">
    <source>
        <dbReference type="EnsemblMetazoa" id="PPAI003244-PA"/>
    </source>
</evidence>
<dbReference type="InterPro" id="IPR002068">
    <property type="entry name" value="A-crystallin/Hsp20_dom"/>
</dbReference>
<evidence type="ECO:0000256" key="2">
    <source>
        <dbReference type="PROSITE-ProRule" id="PRU00285"/>
    </source>
</evidence>
<dbReference type="VEuPathDB" id="VectorBase:PPAI003244"/>
<dbReference type="GO" id="GO:0009408">
    <property type="term" value="P:response to heat"/>
    <property type="evidence" value="ECO:0007669"/>
    <property type="project" value="TreeGrafter"/>
</dbReference>
<dbReference type="PANTHER" id="PTHR45640">
    <property type="entry name" value="HEAT SHOCK PROTEIN HSP-12.2-RELATED"/>
    <property type="match status" value="1"/>
</dbReference>
<sequence>MSRFSPWFYDFDDFYDNWSSRWSDPNFGISFHPRELRSARTLPRLLRTPSGYTRNWSLSTTSDRKDEAAKQPVLNEKDGFQVCLDVQHFSPNEITVKTVDNYIVVEGKHEEREDDHGLVSRQFVRRYALPKGFNMNDVVSTLSSDGVLTIKAPPVNKSVENKEKVIQIQITGPAHLTVKDETKTEDKPEKAEC</sequence>
<dbReference type="InterPro" id="IPR001436">
    <property type="entry name" value="Alpha-crystallin/sHSP_animal"/>
</dbReference>
<dbReference type="EMBL" id="AJVK01026391">
    <property type="status" value="NOT_ANNOTATED_CDS"/>
    <property type="molecule type" value="Genomic_DNA"/>
</dbReference>
<evidence type="ECO:0000256" key="3">
    <source>
        <dbReference type="RuleBase" id="RU003616"/>
    </source>
</evidence>
<evidence type="ECO:0000256" key="1">
    <source>
        <dbReference type="ARBA" id="ARBA00023016"/>
    </source>
</evidence>
<dbReference type="Proteomes" id="UP000092462">
    <property type="component" value="Unassembled WGS sequence"/>
</dbReference>
<dbReference type="AlphaFoldDB" id="A0A1B0GMQ2"/>
<dbReference type="KEGG" id="ppap:129798848"/>
<dbReference type="EnsemblMetazoa" id="PPAI003244-RA">
    <property type="protein sequence ID" value="PPAI003244-PA"/>
    <property type="gene ID" value="PPAI003244"/>
</dbReference>
<dbReference type="CDD" id="cd06526">
    <property type="entry name" value="metazoan_ACD"/>
    <property type="match status" value="1"/>
</dbReference>
<name>A0A1B0GMQ2_PHLPP</name>